<sequence>MSIRLLEHMRDELIATGIVQNTPEFCHSWLGRSEGYIRVLRYHNTEPSVSTLSICASKLGYYAARLAASDQQDHQAWGERLANLKALCDRAIATQAEAVWRAPERMAV</sequence>
<dbReference type="OrthoDB" id="7872252at2"/>
<accession>A0A0U1NNJ3</accession>
<keyword evidence="2" id="KW-1185">Reference proteome</keyword>
<dbReference type="InterPro" id="IPR046734">
    <property type="entry name" value="DUF6626"/>
</dbReference>
<evidence type="ECO:0000313" key="2">
    <source>
        <dbReference type="Proteomes" id="UP000048949"/>
    </source>
</evidence>
<evidence type="ECO:0000313" key="1">
    <source>
        <dbReference type="EMBL" id="CRK76300.1"/>
    </source>
</evidence>
<organism evidence="1 2">
    <name type="scientific">Nereida ignava</name>
    <dbReference type="NCBI Taxonomy" id="282199"/>
    <lineage>
        <taxon>Bacteria</taxon>
        <taxon>Pseudomonadati</taxon>
        <taxon>Pseudomonadota</taxon>
        <taxon>Alphaproteobacteria</taxon>
        <taxon>Rhodobacterales</taxon>
        <taxon>Roseobacteraceae</taxon>
        <taxon>Nereida</taxon>
    </lineage>
</organism>
<name>A0A0U1NNJ3_9RHOB</name>
<gene>
    <name evidence="1" type="ORF">NIG5292_02357</name>
</gene>
<dbReference type="STRING" id="282199.GCA_001049735_02356"/>
<reference evidence="1 2" key="1">
    <citation type="submission" date="2015-04" db="EMBL/GenBank/DDBJ databases">
        <authorList>
            <person name="Syromyatnikov M.Y."/>
            <person name="Popov V.N."/>
        </authorList>
    </citation>
    <scope>NUCLEOTIDE SEQUENCE [LARGE SCALE GENOMIC DNA]</scope>
    <source>
        <strain evidence="1 2">CECT 5292</strain>
    </source>
</reference>
<protein>
    <submittedName>
        <fullName evidence="1">Uncharacterized protein</fullName>
    </submittedName>
</protein>
<dbReference type="AlphaFoldDB" id="A0A0U1NNJ3"/>
<proteinExistence type="predicted"/>
<dbReference type="Pfam" id="PF20331">
    <property type="entry name" value="DUF6626"/>
    <property type="match status" value="1"/>
</dbReference>
<dbReference type="EMBL" id="CVQV01000015">
    <property type="protein sequence ID" value="CRK76300.1"/>
    <property type="molecule type" value="Genomic_DNA"/>
</dbReference>
<dbReference type="RefSeq" id="WP_074842145.1">
    <property type="nucleotide sequence ID" value="NZ_CVPC01000015.1"/>
</dbReference>
<dbReference type="Proteomes" id="UP000048949">
    <property type="component" value="Unassembled WGS sequence"/>
</dbReference>